<keyword evidence="2" id="KW-1185">Reference proteome</keyword>
<organism evidence="1 2">
    <name type="scientific">Chrysochromulina tobinii</name>
    <dbReference type="NCBI Taxonomy" id="1460289"/>
    <lineage>
        <taxon>Eukaryota</taxon>
        <taxon>Haptista</taxon>
        <taxon>Haptophyta</taxon>
        <taxon>Prymnesiophyceae</taxon>
        <taxon>Prymnesiales</taxon>
        <taxon>Chrysochromulinaceae</taxon>
        <taxon>Chrysochromulina</taxon>
    </lineage>
</organism>
<name>A0A0M0J6A6_9EUKA</name>
<gene>
    <name evidence="1" type="ORF">Ctob_005501</name>
</gene>
<evidence type="ECO:0000313" key="2">
    <source>
        <dbReference type="Proteomes" id="UP000037460"/>
    </source>
</evidence>
<accession>A0A0M0J6A6</accession>
<reference evidence="2" key="1">
    <citation type="journal article" date="2015" name="PLoS Genet.">
        <title>Genome Sequence and Transcriptome Analyses of Chrysochromulina tobin: Metabolic Tools for Enhanced Algal Fitness in the Prominent Order Prymnesiales (Haptophyceae).</title>
        <authorList>
            <person name="Hovde B.T."/>
            <person name="Deodato C.R."/>
            <person name="Hunsperger H.M."/>
            <person name="Ryken S.A."/>
            <person name="Yost W."/>
            <person name="Jha R.K."/>
            <person name="Patterson J."/>
            <person name="Monnat R.J. Jr."/>
            <person name="Barlow S.B."/>
            <person name="Starkenburg S.R."/>
            <person name="Cattolico R.A."/>
        </authorList>
    </citation>
    <scope>NUCLEOTIDE SEQUENCE</scope>
    <source>
        <strain evidence="2">CCMP291</strain>
    </source>
</reference>
<dbReference type="AlphaFoldDB" id="A0A0M0J6A6"/>
<sequence>MNVVKDVGDNIGVGMGETGKFFASAGTAVGDGVMATGSLVTTGFDATLETLPVIGGAVVSAGTATAAATAKALDWMAGSPSKAKDDVDDDGRTQQRVSFAPVPMALLTTEINEPLHPVAKFFSQLFGAFCMPCKEAVSKTT</sequence>
<evidence type="ECO:0000313" key="1">
    <source>
        <dbReference type="EMBL" id="KOO22136.1"/>
    </source>
</evidence>
<dbReference type="Proteomes" id="UP000037460">
    <property type="component" value="Unassembled WGS sequence"/>
</dbReference>
<dbReference type="EMBL" id="JWZX01003307">
    <property type="protein sequence ID" value="KOO22136.1"/>
    <property type="molecule type" value="Genomic_DNA"/>
</dbReference>
<protein>
    <submittedName>
        <fullName evidence="1">Uncharacterized protein</fullName>
    </submittedName>
</protein>
<comment type="caution">
    <text evidence="1">The sequence shown here is derived from an EMBL/GenBank/DDBJ whole genome shotgun (WGS) entry which is preliminary data.</text>
</comment>
<proteinExistence type="predicted"/>